<proteinExistence type="predicted"/>
<dbReference type="PANTHER" id="PTHR12714">
    <property type="entry name" value="PROTEIN-S ISOPRENYLCYSTEINE O-METHYLTRANSFERASE"/>
    <property type="match status" value="1"/>
</dbReference>
<dbReference type="GO" id="GO:0008168">
    <property type="term" value="F:methyltransferase activity"/>
    <property type="evidence" value="ECO:0007669"/>
    <property type="project" value="UniProtKB-KW"/>
</dbReference>
<dbReference type="InterPro" id="IPR007318">
    <property type="entry name" value="Phopholipid_MeTrfase"/>
</dbReference>
<sequence>MIAVMDKFNLKIPPIPLALICGLMIWSLAELLGTHSMGIEIRRAVAVLLLTVAAAIDLTALITFFRSKTTVDPRYPHKTSKMVTSGIYRFSRNPMYLGLAIMLASLSLWLGARFGLFVVVLFILYMNRFQIEPEEQALENQFGKSYLEYKSSVRRWI</sequence>
<dbReference type="Gene3D" id="1.20.120.1630">
    <property type="match status" value="1"/>
</dbReference>
<evidence type="ECO:0000256" key="4">
    <source>
        <dbReference type="ARBA" id="ARBA00023136"/>
    </source>
</evidence>
<dbReference type="PANTHER" id="PTHR12714:SF24">
    <property type="entry name" value="SLR1182 PROTEIN"/>
    <property type="match status" value="1"/>
</dbReference>
<keyword evidence="6" id="KW-0808">Transferase</keyword>
<evidence type="ECO:0000256" key="3">
    <source>
        <dbReference type="ARBA" id="ARBA00022989"/>
    </source>
</evidence>
<feature type="transmembrane region" description="Helical" evidence="5">
    <location>
        <begin position="44"/>
        <end position="65"/>
    </location>
</feature>
<gene>
    <name evidence="6" type="ORF">Ga0123461_1606</name>
</gene>
<dbReference type="GO" id="GO:0012505">
    <property type="term" value="C:endomembrane system"/>
    <property type="evidence" value="ECO:0007669"/>
    <property type="project" value="UniProtKB-SubCell"/>
</dbReference>
<evidence type="ECO:0000256" key="5">
    <source>
        <dbReference type="SAM" id="Phobius"/>
    </source>
</evidence>
<keyword evidence="6" id="KW-0489">Methyltransferase</keyword>
<accession>A0A2K8L1C6</accession>
<keyword evidence="7" id="KW-1185">Reference proteome</keyword>
<comment type="subcellular location">
    <subcellularLocation>
        <location evidence="1">Endomembrane system</location>
        <topology evidence="1">Multi-pass membrane protein</topology>
    </subcellularLocation>
</comment>
<evidence type="ECO:0000313" key="6">
    <source>
        <dbReference type="EMBL" id="ATX80019.1"/>
    </source>
</evidence>
<keyword evidence="3 5" id="KW-1133">Transmembrane helix</keyword>
<dbReference type="GO" id="GO:0032259">
    <property type="term" value="P:methylation"/>
    <property type="evidence" value="ECO:0007669"/>
    <property type="project" value="UniProtKB-KW"/>
</dbReference>
<dbReference type="AlphaFoldDB" id="A0A2K8L1C6"/>
<name>A0A2K8L1C6_MARES</name>
<keyword evidence="2 5" id="KW-0812">Transmembrane</keyword>
<evidence type="ECO:0000313" key="7">
    <source>
        <dbReference type="Proteomes" id="UP000231701"/>
    </source>
</evidence>
<evidence type="ECO:0000256" key="1">
    <source>
        <dbReference type="ARBA" id="ARBA00004127"/>
    </source>
</evidence>
<protein>
    <submittedName>
        <fullName evidence="6">Protein-S-isoprenylcysteine O-methyltransferase Ste14</fullName>
    </submittedName>
</protein>
<evidence type="ECO:0000256" key="2">
    <source>
        <dbReference type="ARBA" id="ARBA00022692"/>
    </source>
</evidence>
<organism evidence="6 7">
    <name type="scientific">Mariprofundus aestuarium</name>
    <dbReference type="NCBI Taxonomy" id="1921086"/>
    <lineage>
        <taxon>Bacteria</taxon>
        <taxon>Pseudomonadati</taxon>
        <taxon>Pseudomonadota</taxon>
        <taxon>Candidatius Mariprofundia</taxon>
        <taxon>Mariprofundales</taxon>
        <taxon>Mariprofundaceae</taxon>
        <taxon>Mariprofundus</taxon>
    </lineage>
</organism>
<dbReference type="Proteomes" id="UP000231701">
    <property type="component" value="Chromosome"/>
</dbReference>
<feature type="transmembrane region" description="Helical" evidence="5">
    <location>
        <begin position="12"/>
        <end position="32"/>
    </location>
</feature>
<dbReference type="Pfam" id="PF04191">
    <property type="entry name" value="PEMT"/>
    <property type="match status" value="1"/>
</dbReference>
<dbReference type="EMBL" id="CP018799">
    <property type="protein sequence ID" value="ATX80019.1"/>
    <property type="molecule type" value="Genomic_DNA"/>
</dbReference>
<feature type="transmembrane region" description="Helical" evidence="5">
    <location>
        <begin position="95"/>
        <end position="125"/>
    </location>
</feature>
<dbReference type="KEGG" id="maes:Ga0123461_1606"/>
<keyword evidence="4 5" id="KW-0472">Membrane</keyword>
<reference evidence="6 7" key="1">
    <citation type="submission" date="2016-12" db="EMBL/GenBank/DDBJ databases">
        <title>Isolation and genomic insights into novel planktonic Zetaproteobacteria from stratified waters of the Chesapeake Bay.</title>
        <authorList>
            <person name="McAllister S.M."/>
            <person name="Kato S."/>
            <person name="Chan C.S."/>
            <person name="Chiu B.K."/>
            <person name="Field E.K."/>
        </authorList>
    </citation>
    <scope>NUCLEOTIDE SEQUENCE [LARGE SCALE GENOMIC DNA]</scope>
    <source>
        <strain evidence="6 7">CP-5</strain>
    </source>
</reference>